<keyword evidence="1" id="KW-0732">Signal</keyword>
<evidence type="ECO:0000313" key="2">
    <source>
        <dbReference type="EMBL" id="GAA3707667.1"/>
    </source>
</evidence>
<evidence type="ECO:0000256" key="1">
    <source>
        <dbReference type="SAM" id="SignalP"/>
    </source>
</evidence>
<keyword evidence="3" id="KW-1185">Reference proteome</keyword>
<sequence>MMRGRFDPRPASVSLPALLLGTIAAVMPASVAAQTTLPSITVTAGGAYSTNPLLTESSGGAASTQLDIRPQVRFVDGVSDGVIGANYNRSDYLSGGLGSNDGYGINGSASTRLSPRTSLSVTAMYDSQILGAGGGFFVPSALAVPSLGTGTGTTGTGTTGGAVDPVAIGTAPIVVNPVIPQPGAGGISGDVGLIGLRQRRNTLQAQFSGSYLVDARSSLSFGLNGVRSTYPDGAAQLANYNSYGANLGYSRSLSEISSGGFQLSISKVDYARGLSSQVYTPRFTYSRSLSSRWSMTAAAGAGIVRDGSSGTNVSLSVEGSLCRITERGQGCINAARVPSATGLGGVSVLTSAGLSYSQRLSEKLSLGIGGSINHVDGGVIRDVTGGLSDAGNQDLYSGDVSLQRQIGQRLSLVGQVSYRRVNSSFTDGSDIGARLGLSWSAGRR</sequence>
<feature type="signal peptide" evidence="1">
    <location>
        <begin position="1"/>
        <end position="32"/>
    </location>
</feature>
<reference evidence="3" key="1">
    <citation type="journal article" date="2019" name="Int. J. Syst. Evol. Microbiol.">
        <title>The Global Catalogue of Microorganisms (GCM) 10K type strain sequencing project: providing services to taxonomists for standard genome sequencing and annotation.</title>
        <authorList>
            <consortium name="The Broad Institute Genomics Platform"/>
            <consortium name="The Broad Institute Genome Sequencing Center for Infectious Disease"/>
            <person name="Wu L."/>
            <person name="Ma J."/>
        </authorList>
    </citation>
    <scope>NUCLEOTIDE SEQUENCE [LARGE SCALE GENOMIC DNA]</scope>
    <source>
        <strain evidence="3">JCM 17498</strain>
    </source>
</reference>
<gene>
    <name evidence="2" type="ORF">GCM10022268_16310</name>
</gene>
<feature type="chain" id="PRO_5046416258" evidence="1">
    <location>
        <begin position="33"/>
        <end position="444"/>
    </location>
</feature>
<dbReference type="EMBL" id="BAABBF010000003">
    <property type="protein sequence ID" value="GAA3707667.1"/>
    <property type="molecule type" value="Genomic_DNA"/>
</dbReference>
<dbReference type="RefSeq" id="WP_344692863.1">
    <property type="nucleotide sequence ID" value="NZ_BAABBF010000003.1"/>
</dbReference>
<name>A0ABP7DQE9_9SPHN</name>
<proteinExistence type="predicted"/>
<accession>A0ABP7DQE9</accession>
<protein>
    <submittedName>
        <fullName evidence="2">Uncharacterized protein</fullName>
    </submittedName>
</protein>
<dbReference type="Proteomes" id="UP001500523">
    <property type="component" value="Unassembled WGS sequence"/>
</dbReference>
<evidence type="ECO:0000313" key="3">
    <source>
        <dbReference type="Proteomes" id="UP001500523"/>
    </source>
</evidence>
<organism evidence="2 3">
    <name type="scientific">Sphingomonas cynarae</name>
    <dbReference type="NCBI Taxonomy" id="930197"/>
    <lineage>
        <taxon>Bacteria</taxon>
        <taxon>Pseudomonadati</taxon>
        <taxon>Pseudomonadota</taxon>
        <taxon>Alphaproteobacteria</taxon>
        <taxon>Sphingomonadales</taxon>
        <taxon>Sphingomonadaceae</taxon>
        <taxon>Sphingomonas</taxon>
    </lineage>
</organism>
<comment type="caution">
    <text evidence="2">The sequence shown here is derived from an EMBL/GenBank/DDBJ whole genome shotgun (WGS) entry which is preliminary data.</text>
</comment>